<evidence type="ECO:0000313" key="5">
    <source>
        <dbReference type="Proteomes" id="UP000663870"/>
    </source>
</evidence>
<proteinExistence type="predicted"/>
<dbReference type="AlphaFoldDB" id="A0A818J204"/>
<gene>
    <name evidence="3" type="ORF">JBS370_LOCUS376</name>
    <name evidence="2" type="ORF">JXQ802_LOCUS2318</name>
</gene>
<protein>
    <recommendedName>
        <fullName evidence="6">Protein sleepless</fullName>
    </recommendedName>
</protein>
<dbReference type="Proteomes" id="UP000663836">
    <property type="component" value="Unassembled WGS sequence"/>
</dbReference>
<evidence type="ECO:0000313" key="4">
    <source>
        <dbReference type="Proteomes" id="UP000663836"/>
    </source>
</evidence>
<reference evidence="3" key="1">
    <citation type="submission" date="2021-02" db="EMBL/GenBank/DDBJ databases">
        <authorList>
            <person name="Nowell W R."/>
        </authorList>
    </citation>
    <scope>NUCLEOTIDE SEQUENCE</scope>
</reference>
<name>A0A818J204_9BILA</name>
<dbReference type="EMBL" id="CAJOBD010000009">
    <property type="protein sequence ID" value="CAF3531108.1"/>
    <property type="molecule type" value="Genomic_DNA"/>
</dbReference>
<evidence type="ECO:0000313" key="2">
    <source>
        <dbReference type="EMBL" id="CAF0763363.1"/>
    </source>
</evidence>
<accession>A0A818J204</accession>
<sequence length="153" mass="17562">MTSKLLLLILYLFNIFDQINSREFSLQCWKCEVTIESSEELGVFQDDCQAQFDFTEHTLQDCDGKCWKSVDLLDIKRLGNNSQERLKLKDAALSSLKSSRRCFSTDELLRTAEMGINTSNGCRKIIKENKKSIEICFCSDQDMCNKPKHDATA</sequence>
<comment type="caution">
    <text evidence="3">The sequence shown here is derived from an EMBL/GenBank/DDBJ whole genome shotgun (WGS) entry which is preliminary data.</text>
</comment>
<evidence type="ECO:0000256" key="1">
    <source>
        <dbReference type="SAM" id="SignalP"/>
    </source>
</evidence>
<feature type="chain" id="PRO_5036233312" description="Protein sleepless" evidence="1">
    <location>
        <begin position="22"/>
        <end position="153"/>
    </location>
</feature>
<evidence type="ECO:0000313" key="3">
    <source>
        <dbReference type="EMBL" id="CAF3531108.1"/>
    </source>
</evidence>
<keyword evidence="1" id="KW-0732">Signal</keyword>
<evidence type="ECO:0008006" key="6">
    <source>
        <dbReference type="Google" id="ProtNLM"/>
    </source>
</evidence>
<dbReference type="EMBL" id="CAJNOL010000028">
    <property type="protein sequence ID" value="CAF0763363.1"/>
    <property type="molecule type" value="Genomic_DNA"/>
</dbReference>
<organism evidence="3 4">
    <name type="scientific">Rotaria sordida</name>
    <dbReference type="NCBI Taxonomy" id="392033"/>
    <lineage>
        <taxon>Eukaryota</taxon>
        <taxon>Metazoa</taxon>
        <taxon>Spiralia</taxon>
        <taxon>Gnathifera</taxon>
        <taxon>Rotifera</taxon>
        <taxon>Eurotatoria</taxon>
        <taxon>Bdelloidea</taxon>
        <taxon>Philodinida</taxon>
        <taxon>Philodinidae</taxon>
        <taxon>Rotaria</taxon>
    </lineage>
</organism>
<dbReference type="Proteomes" id="UP000663870">
    <property type="component" value="Unassembled WGS sequence"/>
</dbReference>
<keyword evidence="5" id="KW-1185">Reference proteome</keyword>
<feature type="signal peptide" evidence="1">
    <location>
        <begin position="1"/>
        <end position="21"/>
    </location>
</feature>